<protein>
    <recommendedName>
        <fullName evidence="3">Bacterial surface antigen (D15) domain-containing protein</fullName>
    </recommendedName>
</protein>
<dbReference type="OrthoDB" id="1724197at2759"/>
<sequence>MTSREDANSTPVFLDRIEVIGIDGYKKKYVEKVLSPLLSSSTKTLGELSSESEKTLKSLTFLGGFESVDIKFDTDTKSANKKVDLLDEPLTSVYGSINAKPLKPTAFSIKSIHNDLGNAFVSSYLNRNVFGSGEQFQLNTYWGLFDETKSVDILSSTPIIDTSLRLFGHLNVLKSANKLFQSNQQAATSAELGVIKQKFCSRSGALSSFSTGLNLVNRNIGHIADSANDEVKTYAGDSLKEAIFFNFVSSNMSYLTKSRLTLPLNGFTISLTNEVAGVPALLEKLQDEHQEDSFSTDRQDQFYKVGLGLDFAKSMFSNQLTFLSNFKLGSIINFASSTGGTVHFQDKFYPLVAGYDKPLMPSSSVGSGSFLSYNLGFSTKVGIVNVDQPLRFYSSVNGASVSNELAGLEKSELREISKNWKHGLDLGLLYSNGDASAKLFWHKPIDSSKNNVGKFGFEVDIAGAW</sequence>
<dbReference type="Proteomes" id="UP000094455">
    <property type="component" value="Unassembled WGS sequence"/>
</dbReference>
<dbReference type="STRING" id="763406.A0A1E3NT49"/>
<dbReference type="AlphaFoldDB" id="A0A1E3NT49"/>
<dbReference type="EMBL" id="KV454001">
    <property type="protein sequence ID" value="ODQ49315.1"/>
    <property type="molecule type" value="Genomic_DNA"/>
</dbReference>
<accession>A0A1E3NT49</accession>
<keyword evidence="2" id="KW-1185">Reference proteome</keyword>
<name>A0A1E3NT49_9ASCO</name>
<proteinExistence type="predicted"/>
<evidence type="ECO:0008006" key="3">
    <source>
        <dbReference type="Google" id="ProtNLM"/>
    </source>
</evidence>
<evidence type="ECO:0000313" key="2">
    <source>
        <dbReference type="Proteomes" id="UP000094455"/>
    </source>
</evidence>
<evidence type="ECO:0000313" key="1">
    <source>
        <dbReference type="EMBL" id="ODQ49315.1"/>
    </source>
</evidence>
<dbReference type="GeneID" id="30180150"/>
<dbReference type="RefSeq" id="XP_019020428.1">
    <property type="nucleotide sequence ID" value="XM_019163463.1"/>
</dbReference>
<reference evidence="1 2" key="1">
    <citation type="journal article" date="2016" name="Proc. Natl. Acad. Sci. U.S.A.">
        <title>Comparative genomics of biotechnologically important yeasts.</title>
        <authorList>
            <person name="Riley R."/>
            <person name="Haridas S."/>
            <person name="Wolfe K.H."/>
            <person name="Lopes M.R."/>
            <person name="Hittinger C.T."/>
            <person name="Goeker M."/>
            <person name="Salamov A.A."/>
            <person name="Wisecaver J.H."/>
            <person name="Long T.M."/>
            <person name="Calvey C.H."/>
            <person name="Aerts A.L."/>
            <person name="Barry K.W."/>
            <person name="Choi C."/>
            <person name="Clum A."/>
            <person name="Coughlan A.Y."/>
            <person name="Deshpande S."/>
            <person name="Douglass A.P."/>
            <person name="Hanson S.J."/>
            <person name="Klenk H.-P."/>
            <person name="LaButti K.M."/>
            <person name="Lapidus A."/>
            <person name="Lindquist E.A."/>
            <person name="Lipzen A.M."/>
            <person name="Meier-Kolthoff J.P."/>
            <person name="Ohm R.A."/>
            <person name="Otillar R.P."/>
            <person name="Pangilinan J.L."/>
            <person name="Peng Y."/>
            <person name="Rokas A."/>
            <person name="Rosa C.A."/>
            <person name="Scheuner C."/>
            <person name="Sibirny A.A."/>
            <person name="Slot J.C."/>
            <person name="Stielow J.B."/>
            <person name="Sun H."/>
            <person name="Kurtzman C.P."/>
            <person name="Blackwell M."/>
            <person name="Grigoriev I.V."/>
            <person name="Jeffries T.W."/>
        </authorList>
    </citation>
    <scope>NUCLEOTIDE SEQUENCE [LARGE SCALE GENOMIC DNA]</scope>
    <source>
        <strain evidence="1 2">NRRL Y-2026</strain>
    </source>
</reference>
<organism evidence="1 2">
    <name type="scientific">Pichia membranifaciens NRRL Y-2026</name>
    <dbReference type="NCBI Taxonomy" id="763406"/>
    <lineage>
        <taxon>Eukaryota</taxon>
        <taxon>Fungi</taxon>
        <taxon>Dikarya</taxon>
        <taxon>Ascomycota</taxon>
        <taxon>Saccharomycotina</taxon>
        <taxon>Pichiomycetes</taxon>
        <taxon>Pichiales</taxon>
        <taxon>Pichiaceae</taxon>
        <taxon>Pichia</taxon>
    </lineage>
</organism>
<gene>
    <name evidence="1" type="ORF">PICMEDRAFT_61726</name>
</gene>